<organism evidence="1 2">
    <name type="scientific">Massilia rubra</name>
    <dbReference type="NCBI Taxonomy" id="2607910"/>
    <lineage>
        <taxon>Bacteria</taxon>
        <taxon>Pseudomonadati</taxon>
        <taxon>Pseudomonadota</taxon>
        <taxon>Betaproteobacteria</taxon>
        <taxon>Burkholderiales</taxon>
        <taxon>Oxalobacteraceae</taxon>
        <taxon>Telluria group</taxon>
        <taxon>Massilia</taxon>
    </lineage>
</organism>
<name>A0ABX0LI79_9BURK</name>
<dbReference type="EMBL" id="VUYU01000001">
    <property type="protein sequence ID" value="NHZ32145.1"/>
    <property type="molecule type" value="Genomic_DNA"/>
</dbReference>
<protein>
    <recommendedName>
        <fullName evidence="3">PilZ domain-containing protein</fullName>
    </recommendedName>
</protein>
<keyword evidence="2" id="KW-1185">Reference proteome</keyword>
<reference evidence="1 2" key="1">
    <citation type="submission" date="2019-09" db="EMBL/GenBank/DDBJ databases">
        <title>Taxonomy of Antarctic Massilia spp.: description of Massilia rubra sp. nov., Massilia aquatica sp. nov., Massilia mucilaginosa sp. nov., Massilia frigida sp. nov. isolated from streams, lakes and regoliths.</title>
        <authorList>
            <person name="Holochova P."/>
            <person name="Sedlacek I."/>
            <person name="Kralova S."/>
            <person name="Maslanova I."/>
            <person name="Busse H.-J."/>
            <person name="Stankova E."/>
            <person name="Vrbovska V."/>
            <person name="Kovarovic V."/>
            <person name="Bartak M."/>
            <person name="Svec P."/>
            <person name="Pantucek R."/>
        </authorList>
    </citation>
    <scope>NUCLEOTIDE SEQUENCE [LARGE SCALE GENOMIC DNA]</scope>
    <source>
        <strain evidence="1 2">CCM 8692</strain>
    </source>
</reference>
<dbReference type="Proteomes" id="UP000785613">
    <property type="component" value="Unassembled WGS sequence"/>
</dbReference>
<proteinExistence type="predicted"/>
<dbReference type="RefSeq" id="WP_167220729.1">
    <property type="nucleotide sequence ID" value="NZ_VUYU01000001.1"/>
</dbReference>
<evidence type="ECO:0000313" key="2">
    <source>
        <dbReference type="Proteomes" id="UP000785613"/>
    </source>
</evidence>
<evidence type="ECO:0000313" key="1">
    <source>
        <dbReference type="EMBL" id="NHZ32145.1"/>
    </source>
</evidence>
<sequence length="117" mass="13432">MKIHDLEHHINQSLSVEKITSDFYVRAEFCGMKSGSNIICSIDDENFEVPIGTPLEIIARVIQFNYFPTFVEIRVVAAVGGIIDEGKVYVPHAKYFFAKMYYNEDLELCSTDLEKFQ</sequence>
<gene>
    <name evidence="1" type="ORF">F0185_00845</name>
</gene>
<evidence type="ECO:0008006" key="3">
    <source>
        <dbReference type="Google" id="ProtNLM"/>
    </source>
</evidence>
<comment type="caution">
    <text evidence="1">The sequence shown here is derived from an EMBL/GenBank/DDBJ whole genome shotgun (WGS) entry which is preliminary data.</text>
</comment>
<accession>A0ABX0LI79</accession>